<sequence>MEVVGVVLGVIPLIIEGIKFYRTLADVSTRKSFLRKLLVLTDALQTEHTILRNTYENILRDIEATEGQSVGLEAWKDGGTLQKKVEERLGSSADSFRRTAQNIESVIKEMMTSLGIDASGKVDTSYASGIKMLWNQSEYDEMIARLNRSNLQLAELSRQTAELGLKRRRGDRGSLVRLARDLLKNVYNALNNSLSCSCPEPHGVNLQLESYPPSLLKHGDEERATEGIIVHAVLSFDPHGRSDQNTSWGWEEIEIQKTKLKSSPSEPPATVQLTKPRRLRKKEDTKRYATELLAGMAQLGASVGKPSCDMVVLDLCETLGSSKSQQSGDAYGYMMDRSAPNECRLKISSVYQSHTKYWTLMSLKDILLSGNWPTPRLQFRHKVNLAHVGFGWIQMLEVRKSVDISTRKLGWADICRFEEGFQDLVEGSARLSRDIEEPASKIDDEHSRFQLYVKNSGATRTGRSSLQYRLREASGIRIQVVSSLQILAEFLDDALVATIEMEDREDEIIGTNDIDELDDLVCDIGRIITSLLRLSVAIRNPAPHDRFSLSVAETDTSYFHPRDIAHVQDKFPVASSTLCERLGKANSYRRQYFKYREARHIRLEQGTSPEDDGRSTIASSIPQALKDGEGLARESEFVDEDQQSEGGQTQTTIAVENDRLPPLPALSRRGPFECSFCYTMIAVSTIKAWQRHILRDLRCYVCLHDDCPGVTQQFERRHDWIQHMRQQHWRLWHCPVGCEERSSTWKQLATHLALFHGQTVVSRSTTSRPRPWWIEEPCPLCNEPMRSAPEYQSHVGEHHIDLALFALPNAEYESLESQELLVASDSPGDSDESKGSTAIKSGDEGGVGGSNISENNRPEDQFQEFATQDSIPGAQNYIKSYRLKREKLEEYMISQFPGRSSEIKQANGVQDEDDYHLALTPKALTEEQLDDIEKLRMAKRH</sequence>
<dbReference type="SMART" id="SM00355">
    <property type="entry name" value="ZnF_C2H2"/>
    <property type="match status" value="3"/>
</dbReference>
<dbReference type="EMBL" id="JAQQWN010000009">
    <property type="protein sequence ID" value="KAK8065121.1"/>
    <property type="molecule type" value="Genomic_DNA"/>
</dbReference>
<dbReference type="InterPro" id="IPR058925">
    <property type="entry name" value="zf-C2H2_AcuF"/>
</dbReference>
<accession>A0ABR1V478</accession>
<feature type="domain" description="C2H2-type" evidence="2">
    <location>
        <begin position="732"/>
        <end position="756"/>
    </location>
</feature>
<dbReference type="RefSeq" id="XP_066661875.1">
    <property type="nucleotide sequence ID" value="XM_066816183.1"/>
</dbReference>
<dbReference type="PANTHER" id="PTHR35391">
    <property type="entry name" value="C2H2-TYPE DOMAIN-CONTAINING PROTEIN-RELATED"/>
    <property type="match status" value="1"/>
</dbReference>
<dbReference type="GeneID" id="92049243"/>
<dbReference type="Proteomes" id="UP001433268">
    <property type="component" value="Unassembled WGS sequence"/>
</dbReference>
<evidence type="ECO:0000259" key="2">
    <source>
        <dbReference type="SMART" id="SM00355"/>
    </source>
</evidence>
<protein>
    <submittedName>
        <fullName evidence="3">Zinc finger transcription factor ace1</fullName>
    </submittedName>
</protein>
<organism evidence="3 4">
    <name type="scientific">Apiospora hydei</name>
    <dbReference type="NCBI Taxonomy" id="1337664"/>
    <lineage>
        <taxon>Eukaryota</taxon>
        <taxon>Fungi</taxon>
        <taxon>Dikarya</taxon>
        <taxon>Ascomycota</taxon>
        <taxon>Pezizomycotina</taxon>
        <taxon>Sordariomycetes</taxon>
        <taxon>Xylariomycetidae</taxon>
        <taxon>Amphisphaeriales</taxon>
        <taxon>Apiosporaceae</taxon>
        <taxon>Apiospora</taxon>
    </lineage>
</organism>
<feature type="region of interest" description="Disordered" evidence="1">
    <location>
        <begin position="818"/>
        <end position="857"/>
    </location>
</feature>
<feature type="domain" description="C2H2-type" evidence="2">
    <location>
        <begin position="700"/>
        <end position="728"/>
    </location>
</feature>
<proteinExistence type="predicted"/>
<dbReference type="InterPro" id="IPR013087">
    <property type="entry name" value="Znf_C2H2_type"/>
</dbReference>
<keyword evidence="4" id="KW-1185">Reference proteome</keyword>
<dbReference type="PANTHER" id="PTHR35391:SF7">
    <property type="entry name" value="C2H2-TYPE DOMAIN-CONTAINING PROTEIN"/>
    <property type="match status" value="1"/>
</dbReference>
<evidence type="ECO:0000313" key="4">
    <source>
        <dbReference type="Proteomes" id="UP001433268"/>
    </source>
</evidence>
<name>A0ABR1V478_9PEZI</name>
<gene>
    <name evidence="3" type="ORF">PG997_011868</name>
</gene>
<dbReference type="Pfam" id="PF26082">
    <property type="entry name" value="zf-C2H2_AcuF"/>
    <property type="match status" value="1"/>
</dbReference>
<feature type="domain" description="C2H2-type" evidence="2">
    <location>
        <begin position="776"/>
        <end position="798"/>
    </location>
</feature>
<reference evidence="3 4" key="1">
    <citation type="submission" date="2023-01" db="EMBL/GenBank/DDBJ databases">
        <title>Analysis of 21 Apiospora genomes using comparative genomics revels a genus with tremendous synthesis potential of carbohydrate active enzymes and secondary metabolites.</title>
        <authorList>
            <person name="Sorensen T."/>
        </authorList>
    </citation>
    <scope>NUCLEOTIDE SEQUENCE [LARGE SCALE GENOMIC DNA]</scope>
    <source>
        <strain evidence="3 4">CBS 114990</strain>
    </source>
</reference>
<comment type="caution">
    <text evidence="3">The sequence shown here is derived from an EMBL/GenBank/DDBJ whole genome shotgun (WGS) entry which is preliminary data.</text>
</comment>
<evidence type="ECO:0000256" key="1">
    <source>
        <dbReference type="SAM" id="MobiDB-lite"/>
    </source>
</evidence>
<evidence type="ECO:0000313" key="3">
    <source>
        <dbReference type="EMBL" id="KAK8065121.1"/>
    </source>
</evidence>